<proteinExistence type="inferred from homology"/>
<evidence type="ECO:0000259" key="6">
    <source>
        <dbReference type="SMART" id="SM01217"/>
    </source>
</evidence>
<protein>
    <submittedName>
        <fullName evidence="7">Beta-glucosidase</fullName>
    </submittedName>
</protein>
<dbReference type="InterPro" id="IPR050288">
    <property type="entry name" value="Cellulose_deg_GH3"/>
</dbReference>
<dbReference type="InterPro" id="IPR013783">
    <property type="entry name" value="Ig-like_fold"/>
</dbReference>
<evidence type="ECO:0000313" key="8">
    <source>
        <dbReference type="Proteomes" id="UP000076586"/>
    </source>
</evidence>
<dbReference type="Pfam" id="PF01915">
    <property type="entry name" value="Glyco_hydro_3_C"/>
    <property type="match status" value="1"/>
</dbReference>
<keyword evidence="3" id="KW-0119">Carbohydrate metabolism</keyword>
<name>A0A170YEH4_9BACT</name>
<accession>A0A170YEH4</accession>
<dbReference type="Pfam" id="PF14310">
    <property type="entry name" value="Fn3-like"/>
    <property type="match status" value="1"/>
</dbReference>
<dbReference type="InterPro" id="IPR019800">
    <property type="entry name" value="Glyco_hydro_3_AS"/>
</dbReference>
<keyword evidence="4" id="KW-0326">Glycosidase</keyword>
<evidence type="ECO:0000256" key="2">
    <source>
        <dbReference type="ARBA" id="ARBA00022801"/>
    </source>
</evidence>
<gene>
    <name evidence="7" type="ORF">PJIAN_1326</name>
</gene>
<sequence>MKTLKNALIATSVAVLSVGIAPLTKAQQSFDVKKVVSSMTLEEKASLVVGKGMQMDPSVKQTAPVVGHTDQLVPGAAGISASFPKYGITPMVLADGPAGLRIEPKRKNDKATYYCTAFPVATVLASSWDIDLVKRVGMAMGNEVHEYGADILLAPALNIHRNPLCGRNFEYYSEDPVVAGNIAAAMVNGVQSQGVGTSIKHFAANNQETNRNTVNNLMSERAIREIYLEGFRIAVQKSQPWTVMSSYNLINGTYTSESYDLLTTILRDEWGFKGFVMTDWFGGLDPVAQMKAGNDMIMPGMPKQSTAIIEAVKSGKLSMQELDRNCERILNIMLLSPHFQNYKFSNHPDLNAHALVTRQAATDGMVLLKNEKATLPIAGSVKKIALLGNTSYAIIKGGTGSGNVNAAYSIDLLQGLDNAGYKISPSLKESYLNFLKAEKAKLPKLSANDMMFGHITHIGEMPVNQAKAAILAAENDIALITIGRNSGEGIDRKVDGDFNLTKKEMSLLTEISAAFHAKGKKVIVVLNIGGVIEVASWRNLADAILLAWQPGQEAGNSIADVLSGKVNPSGKLTSTFPMSYKDVPSSKSFPGIELPNPHPKAAVSDFLSAKPAESTYDDGIYVGYRYYNTFKVPVAYEFGYGLSYTTFTYSNLSLSSNTFSNAITATVTIKNTGNVAGREVIQFYLSAPASSLDKPNEELKDFTKTSMLKPGESQQITFTISPRDLASFNTAASSWIADAGTYTVKIGASSRDFRQTATFSLPTEIVVEKAHKALAPSRTFNELKPQK</sequence>
<dbReference type="STRING" id="681398.PJIAN_1326"/>
<dbReference type="InterPro" id="IPR001764">
    <property type="entry name" value="Glyco_hydro_3_N"/>
</dbReference>
<dbReference type="PRINTS" id="PR00133">
    <property type="entry name" value="GLHYDRLASE3"/>
</dbReference>
<dbReference type="Proteomes" id="UP000076586">
    <property type="component" value="Unassembled WGS sequence"/>
</dbReference>
<dbReference type="InterPro" id="IPR036881">
    <property type="entry name" value="Glyco_hydro_3_C_sf"/>
</dbReference>
<dbReference type="PROSITE" id="PS00775">
    <property type="entry name" value="GLYCOSYL_HYDROL_F3"/>
    <property type="match status" value="1"/>
</dbReference>
<dbReference type="Gene3D" id="3.40.50.1700">
    <property type="entry name" value="Glycoside hydrolase family 3 C-terminal domain"/>
    <property type="match status" value="1"/>
</dbReference>
<dbReference type="EMBL" id="BDCR01000001">
    <property type="protein sequence ID" value="GAT61743.1"/>
    <property type="molecule type" value="Genomic_DNA"/>
</dbReference>
<keyword evidence="8" id="KW-1185">Reference proteome</keyword>
<evidence type="ECO:0000256" key="1">
    <source>
        <dbReference type="ARBA" id="ARBA00005336"/>
    </source>
</evidence>
<dbReference type="RefSeq" id="WP_068701389.1">
    <property type="nucleotide sequence ID" value="NZ_BDCR01000001.1"/>
</dbReference>
<dbReference type="Gene3D" id="2.60.40.10">
    <property type="entry name" value="Immunoglobulins"/>
    <property type="match status" value="1"/>
</dbReference>
<organism evidence="7 8">
    <name type="scientific">Paludibacter jiangxiensis</name>
    <dbReference type="NCBI Taxonomy" id="681398"/>
    <lineage>
        <taxon>Bacteria</taxon>
        <taxon>Pseudomonadati</taxon>
        <taxon>Bacteroidota</taxon>
        <taxon>Bacteroidia</taxon>
        <taxon>Bacteroidales</taxon>
        <taxon>Paludibacteraceae</taxon>
        <taxon>Paludibacter</taxon>
    </lineage>
</organism>
<reference evidence="8" key="1">
    <citation type="submission" date="2016-04" db="EMBL/GenBank/DDBJ databases">
        <title>Draft genome sequence of Paludibacter jiangxiensis strain NM7.</title>
        <authorList>
            <person name="Qiu Y."/>
            <person name="Matsuura N."/>
            <person name="Ohashi A."/>
            <person name="Tourlousse M.D."/>
            <person name="Sekiguchi Y."/>
        </authorList>
    </citation>
    <scope>NUCLEOTIDE SEQUENCE [LARGE SCALE GENOMIC DNA]</scope>
    <source>
        <strain evidence="8">NM7</strain>
    </source>
</reference>
<dbReference type="GO" id="GO:0005975">
    <property type="term" value="P:carbohydrate metabolic process"/>
    <property type="evidence" value="ECO:0007669"/>
    <property type="project" value="InterPro"/>
</dbReference>
<comment type="caution">
    <text evidence="7">The sequence shown here is derived from an EMBL/GenBank/DDBJ whole genome shotgun (WGS) entry which is preliminary data.</text>
</comment>
<reference evidence="8" key="2">
    <citation type="journal article" date="2017" name="Genome Announc.">
        <title>Draft genome sequence of Paludibacter jiangxiensis NM7(T), a propionate-producing fermentative bacterium.</title>
        <authorList>
            <person name="Qiu Y.-L."/>
            <person name="Tourlousse D.M."/>
            <person name="Matsuura N."/>
            <person name="Ohashi A."/>
            <person name="Sekiguchi Y."/>
        </authorList>
    </citation>
    <scope>NUCLEOTIDE SEQUENCE [LARGE SCALE GENOMIC DNA]</scope>
    <source>
        <strain evidence="8">NM7</strain>
    </source>
</reference>
<dbReference type="InterPro" id="IPR002772">
    <property type="entry name" value="Glyco_hydro_3_C"/>
</dbReference>
<feature type="chain" id="PRO_5007904867" evidence="5">
    <location>
        <begin position="27"/>
        <end position="787"/>
    </location>
</feature>
<evidence type="ECO:0000256" key="5">
    <source>
        <dbReference type="SAM" id="SignalP"/>
    </source>
</evidence>
<dbReference type="PANTHER" id="PTHR42715">
    <property type="entry name" value="BETA-GLUCOSIDASE"/>
    <property type="match status" value="1"/>
</dbReference>
<keyword evidence="2 4" id="KW-0378">Hydrolase</keyword>
<keyword evidence="5" id="KW-0732">Signal</keyword>
<dbReference type="GO" id="GO:0008422">
    <property type="term" value="F:beta-glucosidase activity"/>
    <property type="evidence" value="ECO:0007669"/>
    <property type="project" value="UniProtKB-ARBA"/>
</dbReference>
<dbReference type="AlphaFoldDB" id="A0A170YEH4"/>
<feature type="signal peptide" evidence="5">
    <location>
        <begin position="1"/>
        <end position="26"/>
    </location>
</feature>
<comment type="similarity">
    <text evidence="1 4">Belongs to the glycosyl hydrolase 3 family.</text>
</comment>
<dbReference type="PANTHER" id="PTHR42715:SF10">
    <property type="entry name" value="BETA-GLUCOSIDASE"/>
    <property type="match status" value="1"/>
</dbReference>
<evidence type="ECO:0000256" key="4">
    <source>
        <dbReference type="RuleBase" id="RU361161"/>
    </source>
</evidence>
<dbReference type="InterPro" id="IPR017853">
    <property type="entry name" value="GH"/>
</dbReference>
<dbReference type="InterPro" id="IPR036962">
    <property type="entry name" value="Glyco_hydro_3_N_sf"/>
</dbReference>
<dbReference type="SMART" id="SM01217">
    <property type="entry name" value="Fn3_like"/>
    <property type="match status" value="1"/>
</dbReference>
<dbReference type="OrthoDB" id="9805821at2"/>
<dbReference type="FunFam" id="2.60.40.10:FF:000495">
    <property type="entry name" value="Periplasmic beta-glucosidase"/>
    <property type="match status" value="1"/>
</dbReference>
<dbReference type="InterPro" id="IPR026891">
    <property type="entry name" value="Fn3-like"/>
</dbReference>
<evidence type="ECO:0000313" key="7">
    <source>
        <dbReference type="EMBL" id="GAT61743.1"/>
    </source>
</evidence>
<dbReference type="SUPFAM" id="SSF52279">
    <property type="entry name" value="Beta-D-glucan exohydrolase, C-terminal domain"/>
    <property type="match status" value="1"/>
</dbReference>
<dbReference type="Pfam" id="PF00933">
    <property type="entry name" value="Glyco_hydro_3"/>
    <property type="match status" value="1"/>
</dbReference>
<feature type="domain" description="Fibronectin type III-like" evidence="6">
    <location>
        <begin position="679"/>
        <end position="750"/>
    </location>
</feature>
<evidence type="ECO:0000256" key="3">
    <source>
        <dbReference type="ARBA" id="ARBA00023277"/>
    </source>
</evidence>
<dbReference type="SUPFAM" id="SSF51445">
    <property type="entry name" value="(Trans)glycosidases"/>
    <property type="match status" value="1"/>
</dbReference>
<dbReference type="Gene3D" id="3.20.20.300">
    <property type="entry name" value="Glycoside hydrolase, family 3, N-terminal domain"/>
    <property type="match status" value="1"/>
</dbReference>